<dbReference type="OrthoDB" id="9781890at2"/>
<sequence>MKKLNAIALCLLLGAAINTYPMIANAAGEQQLTMVGIPKLRSAWFNDYEKGLKKAGKDFGVNVYQQAPASPDEAQQVRIIEDSISQGVNAVLVVPNNASSCEPVFARAHDKGIVVITHESVNQPNADFDVEMIENEKFGKYMLDQFAQHVNGSGEYAIYVGSLTVPAHNIWADAAIKEAKAKYPNLKLVAERFPVSEDRNASRQKTLELLSTYPDLKGVISFGSQGGPGAAQALREKGLVGKLTVMGTTSPKEGASFLKDGSLTELILWSPGDAAYSMTYIAKMIAEGKRDQIKNGLEIPGIGKPDINGKNIIFDKPLTVTKDNYSKYDF</sequence>
<dbReference type="Proteomes" id="UP000294555">
    <property type="component" value="Unassembled WGS sequence"/>
</dbReference>
<keyword evidence="3" id="KW-0732">Signal</keyword>
<feature type="chain" id="PRO_5020331569" evidence="3">
    <location>
        <begin position="27"/>
        <end position="330"/>
    </location>
</feature>
<evidence type="ECO:0000256" key="1">
    <source>
        <dbReference type="ARBA" id="ARBA00004418"/>
    </source>
</evidence>
<evidence type="ECO:0000259" key="4">
    <source>
        <dbReference type="Pfam" id="PF13407"/>
    </source>
</evidence>
<evidence type="ECO:0000256" key="2">
    <source>
        <dbReference type="ARBA" id="ARBA00007639"/>
    </source>
</evidence>
<dbReference type="Gene3D" id="3.40.50.2300">
    <property type="match status" value="2"/>
</dbReference>
<keyword evidence="6" id="KW-1185">Reference proteome</keyword>
<organism evidence="5 6">
    <name type="scientific">Sodalis ligni</name>
    <dbReference type="NCBI Taxonomy" id="2697027"/>
    <lineage>
        <taxon>Bacteria</taxon>
        <taxon>Pseudomonadati</taxon>
        <taxon>Pseudomonadota</taxon>
        <taxon>Gammaproteobacteria</taxon>
        <taxon>Enterobacterales</taxon>
        <taxon>Bruguierivoracaceae</taxon>
        <taxon>Sodalis</taxon>
    </lineage>
</organism>
<accession>A0A4R1NAA1</accession>
<reference evidence="5 6" key="1">
    <citation type="submission" date="2019-02" db="EMBL/GenBank/DDBJ databases">
        <title>Investigation of anaerobic lignin degradation for improved lignocellulosic biofuels.</title>
        <authorList>
            <person name="Deangelis K."/>
        </authorList>
    </citation>
    <scope>NUCLEOTIDE SEQUENCE [LARGE SCALE GENOMIC DNA]</scope>
    <source>
        <strain evidence="5 6">159R</strain>
    </source>
</reference>
<dbReference type="InterPro" id="IPR025997">
    <property type="entry name" value="SBP_2_dom"/>
</dbReference>
<gene>
    <name evidence="5" type="ORF">EZJ58_2448</name>
</gene>
<dbReference type="Pfam" id="PF13407">
    <property type="entry name" value="Peripla_BP_4"/>
    <property type="match status" value="1"/>
</dbReference>
<dbReference type="RefSeq" id="WP_132923125.1">
    <property type="nucleotide sequence ID" value="NZ_SJOI01000001.1"/>
</dbReference>
<feature type="signal peptide" evidence="3">
    <location>
        <begin position="1"/>
        <end position="26"/>
    </location>
</feature>
<protein>
    <submittedName>
        <fullName evidence="5">Monosaccharide ABC transporter substrate-binding protein (CUT2 family)</fullName>
    </submittedName>
</protein>
<name>A0A4R1NAA1_9GAMM</name>
<comment type="caution">
    <text evidence="5">The sequence shown here is derived from an EMBL/GenBank/DDBJ whole genome shotgun (WGS) entry which is preliminary data.</text>
</comment>
<evidence type="ECO:0000313" key="6">
    <source>
        <dbReference type="Proteomes" id="UP000294555"/>
    </source>
</evidence>
<dbReference type="EMBL" id="SJOI01000001">
    <property type="protein sequence ID" value="TCL04335.1"/>
    <property type="molecule type" value="Genomic_DNA"/>
</dbReference>
<dbReference type="InterPro" id="IPR050555">
    <property type="entry name" value="Bact_Solute-Bind_Prot2"/>
</dbReference>
<dbReference type="PANTHER" id="PTHR30036">
    <property type="entry name" value="D-XYLOSE-BINDING PERIPLASMIC PROTEIN"/>
    <property type="match status" value="1"/>
</dbReference>
<comment type="subcellular location">
    <subcellularLocation>
        <location evidence="1">Periplasm</location>
    </subcellularLocation>
</comment>
<dbReference type="GO" id="GO:0055085">
    <property type="term" value="P:transmembrane transport"/>
    <property type="evidence" value="ECO:0007669"/>
    <property type="project" value="UniProtKB-ARBA"/>
</dbReference>
<dbReference type="InterPro" id="IPR028082">
    <property type="entry name" value="Peripla_BP_I"/>
</dbReference>
<evidence type="ECO:0000256" key="3">
    <source>
        <dbReference type="SAM" id="SignalP"/>
    </source>
</evidence>
<feature type="domain" description="Periplasmic binding protein" evidence="4">
    <location>
        <begin position="39"/>
        <end position="289"/>
    </location>
</feature>
<dbReference type="AlphaFoldDB" id="A0A4R1NAA1"/>
<evidence type="ECO:0000313" key="5">
    <source>
        <dbReference type="EMBL" id="TCL04335.1"/>
    </source>
</evidence>
<comment type="similarity">
    <text evidence="2">Belongs to the bacterial solute-binding protein 2 family.</text>
</comment>
<dbReference type="GO" id="GO:0030246">
    <property type="term" value="F:carbohydrate binding"/>
    <property type="evidence" value="ECO:0007669"/>
    <property type="project" value="TreeGrafter"/>
</dbReference>
<dbReference type="GO" id="GO:0030288">
    <property type="term" value="C:outer membrane-bounded periplasmic space"/>
    <property type="evidence" value="ECO:0007669"/>
    <property type="project" value="TreeGrafter"/>
</dbReference>
<dbReference type="PANTHER" id="PTHR30036:SF7">
    <property type="entry name" value="ABC TRANSPORTER PERIPLASMIC-BINDING PROTEIN YPHF"/>
    <property type="match status" value="1"/>
</dbReference>
<dbReference type="SUPFAM" id="SSF53822">
    <property type="entry name" value="Periplasmic binding protein-like I"/>
    <property type="match status" value="1"/>
</dbReference>
<proteinExistence type="inferred from homology"/>
<dbReference type="CDD" id="cd20002">
    <property type="entry name" value="PBP1_LsrB_Quorum_Sensing-like"/>
    <property type="match status" value="1"/>
</dbReference>